<dbReference type="InterPro" id="IPR014833">
    <property type="entry name" value="TnsA_N"/>
</dbReference>
<dbReference type="RefSeq" id="WP_379767610.1">
    <property type="nucleotide sequence ID" value="NZ_JBHSCL010000010.1"/>
</dbReference>
<comment type="caution">
    <text evidence="2">The sequence shown here is derived from an EMBL/GenBank/DDBJ whole genome shotgun (WGS) entry which is preliminary data.</text>
</comment>
<reference evidence="3" key="1">
    <citation type="journal article" date="2019" name="Int. J. Syst. Evol. Microbiol.">
        <title>The Global Catalogue of Microorganisms (GCM) 10K type strain sequencing project: providing services to taxonomists for standard genome sequencing and annotation.</title>
        <authorList>
            <consortium name="The Broad Institute Genomics Platform"/>
            <consortium name="The Broad Institute Genome Sequencing Center for Infectious Disease"/>
            <person name="Wu L."/>
            <person name="Ma J."/>
        </authorList>
    </citation>
    <scope>NUCLEOTIDE SEQUENCE [LARGE SCALE GENOMIC DNA]</scope>
    <source>
        <strain evidence="3">CGMCC 1.15774</strain>
    </source>
</reference>
<dbReference type="HAMAP" id="MF_04160">
    <property type="entry name" value="NUCL_HEAD_T4"/>
    <property type="match status" value="1"/>
</dbReference>
<protein>
    <submittedName>
        <fullName evidence="2">TnsA endonuclease N-terminal domain-containing protein</fullName>
    </submittedName>
</protein>
<sequence>MEFTIMAGRQTYKGSFMPQNIQKYKGDPRKITYRSSWEKYIMNWLDRNPHVKRWNSEEVVIPYFSNADGKRRRYFMDFYVEMDNGVTYLWEVKPMKETLPPPKPANNNVHNKKKFVDALYTYAVNIDKWKAANAAAKQKGWEFKIITEDTLKRVFGWKGQ</sequence>
<keyword evidence="2" id="KW-0540">Nuclease</keyword>
<feature type="domain" description="TnsA endonuclease N-terminal" evidence="1">
    <location>
        <begin position="48"/>
        <end position="148"/>
    </location>
</feature>
<organism evidence="2 3">
    <name type="scientific">Flagellimonas marina</name>
    <dbReference type="NCBI Taxonomy" id="1775168"/>
    <lineage>
        <taxon>Bacteria</taxon>
        <taxon>Pseudomonadati</taxon>
        <taxon>Bacteroidota</taxon>
        <taxon>Flavobacteriia</taxon>
        <taxon>Flavobacteriales</taxon>
        <taxon>Flavobacteriaceae</taxon>
        <taxon>Flagellimonas</taxon>
    </lineage>
</organism>
<evidence type="ECO:0000313" key="3">
    <source>
        <dbReference type="Proteomes" id="UP001595841"/>
    </source>
</evidence>
<accession>A0ABV8PS86</accession>
<evidence type="ECO:0000259" key="1">
    <source>
        <dbReference type="Pfam" id="PF08722"/>
    </source>
</evidence>
<keyword evidence="3" id="KW-1185">Reference proteome</keyword>
<gene>
    <name evidence="2" type="ORF">ACFOWS_17880</name>
</gene>
<dbReference type="GO" id="GO:0004519">
    <property type="term" value="F:endonuclease activity"/>
    <property type="evidence" value="ECO:0007669"/>
    <property type="project" value="UniProtKB-KW"/>
</dbReference>
<dbReference type="InterPro" id="IPR046390">
    <property type="entry name" value="NUCL_HEAD_T4"/>
</dbReference>
<dbReference type="Gene3D" id="3.40.91.30">
    <property type="match status" value="1"/>
</dbReference>
<proteinExistence type="inferred from homology"/>
<dbReference type="Pfam" id="PF08722">
    <property type="entry name" value="Tn7_TnsA-like_N"/>
    <property type="match status" value="1"/>
</dbReference>
<name>A0ABV8PS86_9FLAO</name>
<evidence type="ECO:0000313" key="2">
    <source>
        <dbReference type="EMBL" id="MFC4222028.1"/>
    </source>
</evidence>
<dbReference type="Proteomes" id="UP001595841">
    <property type="component" value="Unassembled WGS sequence"/>
</dbReference>
<keyword evidence="2" id="KW-0255">Endonuclease</keyword>
<dbReference type="EMBL" id="JBHSCL010000010">
    <property type="protein sequence ID" value="MFC4222028.1"/>
    <property type="molecule type" value="Genomic_DNA"/>
</dbReference>
<keyword evidence="2" id="KW-0378">Hydrolase</keyword>